<evidence type="ECO:0000313" key="3">
    <source>
        <dbReference type="EnsemblPlants" id="AES96028"/>
    </source>
</evidence>
<evidence type="ECO:0000313" key="5">
    <source>
        <dbReference type="Proteomes" id="UP000265566"/>
    </source>
</evidence>
<evidence type="ECO:0008006" key="6">
    <source>
        <dbReference type="Google" id="ProtNLM"/>
    </source>
</evidence>
<dbReference type="EnsemblPlants" id="AES96028">
    <property type="protein sequence ID" value="AES96028"/>
    <property type="gene ID" value="MTR_5g032340"/>
</dbReference>
<keyword evidence="4" id="KW-1185">Reference proteome</keyword>
<reference evidence="1 4" key="2">
    <citation type="journal article" date="2014" name="BMC Genomics">
        <title>An improved genome release (version Mt4.0) for the model legume Medicago truncatula.</title>
        <authorList>
            <person name="Tang H."/>
            <person name="Krishnakumar V."/>
            <person name="Bidwell S."/>
            <person name="Rosen B."/>
            <person name="Chan A."/>
            <person name="Zhou S."/>
            <person name="Gentzbittel L."/>
            <person name="Childs K.L."/>
            <person name="Yandell M."/>
            <person name="Gundlach H."/>
            <person name="Mayer K.F."/>
            <person name="Schwartz D.C."/>
            <person name="Town C.D."/>
        </authorList>
    </citation>
    <scope>GENOME REANNOTATION</scope>
    <source>
        <strain evidence="3 4">cv. Jemalong A17</strain>
    </source>
</reference>
<evidence type="ECO:0000313" key="2">
    <source>
        <dbReference type="EMBL" id="RHN54941.1"/>
    </source>
</evidence>
<dbReference type="PaxDb" id="3880-AES96028"/>
<proteinExistence type="predicted"/>
<reference evidence="3" key="3">
    <citation type="submission" date="2015-04" db="UniProtKB">
        <authorList>
            <consortium name="EnsemblPlants"/>
        </authorList>
    </citation>
    <scope>IDENTIFICATION</scope>
    <source>
        <strain evidence="3">cv. Jemalong A17</strain>
    </source>
</reference>
<evidence type="ECO:0000313" key="1">
    <source>
        <dbReference type="EMBL" id="AES96028.1"/>
    </source>
</evidence>
<dbReference type="Proteomes" id="UP000002051">
    <property type="component" value="Chromosome 5"/>
</dbReference>
<accession>G7JXP3</accession>
<protein>
    <recommendedName>
        <fullName evidence="6">SHSP domain-containing protein</fullName>
    </recommendedName>
</protein>
<dbReference type="EMBL" id="CM001221">
    <property type="protein sequence ID" value="AES96028.1"/>
    <property type="molecule type" value="Genomic_DNA"/>
</dbReference>
<reference evidence="2" key="5">
    <citation type="journal article" date="2018" name="Nat. Plants">
        <title>Whole-genome landscape of Medicago truncatula symbiotic genes.</title>
        <authorList>
            <person name="Pecrix Y."/>
            <person name="Gamas P."/>
            <person name="Carrere S."/>
        </authorList>
    </citation>
    <scope>NUCLEOTIDE SEQUENCE</scope>
    <source>
        <tissue evidence="2">Leaves</tissue>
    </source>
</reference>
<dbReference type="HOGENOM" id="CLU_1588917_0_0_1"/>
<dbReference type="AlphaFoldDB" id="G7JXP3"/>
<dbReference type="EMBL" id="PSQE01000005">
    <property type="protein sequence ID" value="RHN54941.1"/>
    <property type="molecule type" value="Genomic_DNA"/>
</dbReference>
<dbReference type="Gramene" id="rna30047">
    <property type="protein sequence ID" value="RHN54941.1"/>
    <property type="gene ID" value="gene30047"/>
</dbReference>
<evidence type="ECO:0000313" key="4">
    <source>
        <dbReference type="Proteomes" id="UP000002051"/>
    </source>
</evidence>
<dbReference type="Proteomes" id="UP000265566">
    <property type="component" value="Chromosome 5"/>
</dbReference>
<organism evidence="1 4">
    <name type="scientific">Medicago truncatula</name>
    <name type="common">Barrel medic</name>
    <name type="synonym">Medicago tribuloides</name>
    <dbReference type="NCBI Taxonomy" id="3880"/>
    <lineage>
        <taxon>Eukaryota</taxon>
        <taxon>Viridiplantae</taxon>
        <taxon>Streptophyta</taxon>
        <taxon>Embryophyta</taxon>
        <taxon>Tracheophyta</taxon>
        <taxon>Spermatophyta</taxon>
        <taxon>Magnoliopsida</taxon>
        <taxon>eudicotyledons</taxon>
        <taxon>Gunneridae</taxon>
        <taxon>Pentapetalae</taxon>
        <taxon>rosids</taxon>
        <taxon>fabids</taxon>
        <taxon>Fabales</taxon>
        <taxon>Fabaceae</taxon>
        <taxon>Papilionoideae</taxon>
        <taxon>50 kb inversion clade</taxon>
        <taxon>NPAAA clade</taxon>
        <taxon>Hologalegina</taxon>
        <taxon>IRL clade</taxon>
        <taxon>Trifolieae</taxon>
        <taxon>Medicago</taxon>
    </lineage>
</organism>
<sequence length="168" mass="19228">MAFSRLLSSSYHSFMSAVPAFIRHRPFATAAMSLVAISYATPRLIRYFNTNELNNNNNNDDDDDLVLWDFTETEESVILRSNLVADNVRKEEIDVCVDHGTLRIEDVLPGRNLFSVTLNLKGKHCDFVNTKAKMIENNFIEVVVPKLKNKEEDEDEDDDVIVHHVDVE</sequence>
<name>G7JXP3_MEDTR</name>
<reference evidence="1 4" key="1">
    <citation type="journal article" date="2011" name="Nature">
        <title>The Medicago genome provides insight into the evolution of rhizobial symbioses.</title>
        <authorList>
            <person name="Young N.D."/>
            <person name="Debelle F."/>
            <person name="Oldroyd G.E."/>
            <person name="Geurts R."/>
            <person name="Cannon S.B."/>
            <person name="Udvardi M.K."/>
            <person name="Benedito V.A."/>
            <person name="Mayer K.F."/>
            <person name="Gouzy J."/>
            <person name="Schoof H."/>
            <person name="Van de Peer Y."/>
            <person name="Proost S."/>
            <person name="Cook D.R."/>
            <person name="Meyers B.C."/>
            <person name="Spannagl M."/>
            <person name="Cheung F."/>
            <person name="De Mita S."/>
            <person name="Krishnakumar V."/>
            <person name="Gundlach H."/>
            <person name="Zhou S."/>
            <person name="Mudge J."/>
            <person name="Bharti A.K."/>
            <person name="Murray J.D."/>
            <person name="Naoumkina M.A."/>
            <person name="Rosen B."/>
            <person name="Silverstein K.A."/>
            <person name="Tang H."/>
            <person name="Rombauts S."/>
            <person name="Zhao P.X."/>
            <person name="Zhou P."/>
            <person name="Barbe V."/>
            <person name="Bardou P."/>
            <person name="Bechner M."/>
            <person name="Bellec A."/>
            <person name="Berger A."/>
            <person name="Berges H."/>
            <person name="Bidwell S."/>
            <person name="Bisseling T."/>
            <person name="Choisne N."/>
            <person name="Couloux A."/>
            <person name="Denny R."/>
            <person name="Deshpande S."/>
            <person name="Dai X."/>
            <person name="Doyle J.J."/>
            <person name="Dudez A.M."/>
            <person name="Farmer A.D."/>
            <person name="Fouteau S."/>
            <person name="Franken C."/>
            <person name="Gibelin C."/>
            <person name="Gish J."/>
            <person name="Goldstein S."/>
            <person name="Gonzalez A.J."/>
            <person name="Green P.J."/>
            <person name="Hallab A."/>
            <person name="Hartog M."/>
            <person name="Hua A."/>
            <person name="Humphray S.J."/>
            <person name="Jeong D.H."/>
            <person name="Jing Y."/>
            <person name="Jocker A."/>
            <person name="Kenton S.M."/>
            <person name="Kim D.J."/>
            <person name="Klee K."/>
            <person name="Lai H."/>
            <person name="Lang C."/>
            <person name="Lin S."/>
            <person name="Macmil S.L."/>
            <person name="Magdelenat G."/>
            <person name="Matthews L."/>
            <person name="McCorrison J."/>
            <person name="Monaghan E.L."/>
            <person name="Mun J.H."/>
            <person name="Najar F.Z."/>
            <person name="Nicholson C."/>
            <person name="Noirot C."/>
            <person name="O'Bleness M."/>
            <person name="Paule C.R."/>
            <person name="Poulain J."/>
            <person name="Prion F."/>
            <person name="Qin B."/>
            <person name="Qu C."/>
            <person name="Retzel E.F."/>
            <person name="Riddle C."/>
            <person name="Sallet E."/>
            <person name="Samain S."/>
            <person name="Samson N."/>
            <person name="Sanders I."/>
            <person name="Saurat O."/>
            <person name="Scarpelli C."/>
            <person name="Schiex T."/>
            <person name="Segurens B."/>
            <person name="Severin A.J."/>
            <person name="Sherrier D.J."/>
            <person name="Shi R."/>
            <person name="Sims S."/>
            <person name="Singer S.R."/>
            <person name="Sinharoy S."/>
            <person name="Sterck L."/>
            <person name="Viollet A."/>
            <person name="Wang B.B."/>
            <person name="Wang K."/>
            <person name="Wang M."/>
            <person name="Wang X."/>
            <person name="Warfsmann J."/>
            <person name="Weissenbach J."/>
            <person name="White D.D."/>
            <person name="White J.D."/>
            <person name="Wiley G.B."/>
            <person name="Wincker P."/>
            <person name="Xing Y."/>
            <person name="Yang L."/>
            <person name="Yao Z."/>
            <person name="Ying F."/>
            <person name="Zhai J."/>
            <person name="Zhou L."/>
            <person name="Zuber A."/>
            <person name="Denarie J."/>
            <person name="Dixon R.A."/>
            <person name="May G.D."/>
            <person name="Schwartz D.C."/>
            <person name="Rogers J."/>
            <person name="Quetier F."/>
            <person name="Town C.D."/>
            <person name="Roe B.A."/>
        </authorList>
    </citation>
    <scope>NUCLEOTIDE SEQUENCE [LARGE SCALE GENOMIC DNA]</scope>
    <source>
        <strain evidence="1">A17</strain>
        <strain evidence="3 4">cv. Jemalong A17</strain>
    </source>
</reference>
<reference evidence="5" key="4">
    <citation type="journal article" date="2018" name="Nat. Plants">
        <title>Whole-genome landscape of Medicago truncatula symbiotic genes.</title>
        <authorList>
            <person name="Pecrix Y."/>
            <person name="Staton S.E."/>
            <person name="Sallet E."/>
            <person name="Lelandais-Briere C."/>
            <person name="Moreau S."/>
            <person name="Carrere S."/>
            <person name="Blein T."/>
            <person name="Jardinaud M.F."/>
            <person name="Latrasse D."/>
            <person name="Zouine M."/>
            <person name="Zahm M."/>
            <person name="Kreplak J."/>
            <person name="Mayjonade B."/>
            <person name="Satge C."/>
            <person name="Perez M."/>
            <person name="Cauet S."/>
            <person name="Marande W."/>
            <person name="Chantry-Darmon C."/>
            <person name="Lopez-Roques C."/>
            <person name="Bouchez O."/>
            <person name="Berard A."/>
            <person name="Debelle F."/>
            <person name="Munos S."/>
            <person name="Bendahmane A."/>
            <person name="Berges H."/>
            <person name="Niebel A."/>
            <person name="Buitink J."/>
            <person name="Frugier F."/>
            <person name="Benhamed M."/>
            <person name="Crespi M."/>
            <person name="Gouzy J."/>
            <person name="Gamas P."/>
        </authorList>
    </citation>
    <scope>NUCLEOTIDE SEQUENCE [LARGE SCALE GENOMIC DNA]</scope>
    <source>
        <strain evidence="5">cv. Jemalong A17</strain>
    </source>
</reference>
<gene>
    <name evidence="1" type="ordered locus">MTR_5g032340</name>
    <name evidence="2" type="ORF">MtrunA17_Chr5g0412341</name>
</gene>